<name>A0A9Q1EJV9_SYNKA</name>
<evidence type="ECO:0000313" key="2">
    <source>
        <dbReference type="EMBL" id="KAJ8340181.1"/>
    </source>
</evidence>
<evidence type="ECO:0000256" key="1">
    <source>
        <dbReference type="SAM" id="MobiDB-lite"/>
    </source>
</evidence>
<evidence type="ECO:0000313" key="3">
    <source>
        <dbReference type="Proteomes" id="UP001152622"/>
    </source>
</evidence>
<comment type="caution">
    <text evidence="2">The sequence shown here is derived from an EMBL/GenBank/DDBJ whole genome shotgun (WGS) entry which is preliminary data.</text>
</comment>
<dbReference type="AlphaFoldDB" id="A0A9Q1EJV9"/>
<organism evidence="2 3">
    <name type="scientific">Synaphobranchus kaupii</name>
    <name type="common">Kaup's arrowtooth eel</name>
    <dbReference type="NCBI Taxonomy" id="118154"/>
    <lineage>
        <taxon>Eukaryota</taxon>
        <taxon>Metazoa</taxon>
        <taxon>Chordata</taxon>
        <taxon>Craniata</taxon>
        <taxon>Vertebrata</taxon>
        <taxon>Euteleostomi</taxon>
        <taxon>Actinopterygii</taxon>
        <taxon>Neopterygii</taxon>
        <taxon>Teleostei</taxon>
        <taxon>Anguilliformes</taxon>
        <taxon>Synaphobranchidae</taxon>
        <taxon>Synaphobranchus</taxon>
    </lineage>
</organism>
<keyword evidence="3" id="KW-1185">Reference proteome</keyword>
<accession>A0A9Q1EJV9</accession>
<feature type="region of interest" description="Disordered" evidence="1">
    <location>
        <begin position="1"/>
        <end position="41"/>
    </location>
</feature>
<dbReference type="Proteomes" id="UP001152622">
    <property type="component" value="Chromosome 16"/>
</dbReference>
<dbReference type="EMBL" id="JAINUF010000016">
    <property type="protein sequence ID" value="KAJ8340181.1"/>
    <property type="molecule type" value="Genomic_DNA"/>
</dbReference>
<reference evidence="2" key="1">
    <citation type="journal article" date="2023" name="Science">
        <title>Genome structures resolve the early diversification of teleost fishes.</title>
        <authorList>
            <person name="Parey E."/>
            <person name="Louis A."/>
            <person name="Montfort J."/>
            <person name="Bouchez O."/>
            <person name="Roques C."/>
            <person name="Iampietro C."/>
            <person name="Lluch J."/>
            <person name="Castinel A."/>
            <person name="Donnadieu C."/>
            <person name="Desvignes T."/>
            <person name="Floi Bucao C."/>
            <person name="Jouanno E."/>
            <person name="Wen M."/>
            <person name="Mejri S."/>
            <person name="Dirks R."/>
            <person name="Jansen H."/>
            <person name="Henkel C."/>
            <person name="Chen W.J."/>
            <person name="Zahm M."/>
            <person name="Cabau C."/>
            <person name="Klopp C."/>
            <person name="Thompson A.W."/>
            <person name="Robinson-Rechavi M."/>
            <person name="Braasch I."/>
            <person name="Lecointre G."/>
            <person name="Bobe J."/>
            <person name="Postlethwait J.H."/>
            <person name="Berthelot C."/>
            <person name="Roest Crollius H."/>
            <person name="Guiguen Y."/>
        </authorList>
    </citation>
    <scope>NUCLEOTIDE SEQUENCE</scope>
    <source>
        <strain evidence="2">WJC10195</strain>
    </source>
</reference>
<protein>
    <submittedName>
        <fullName evidence="2">Uncharacterized protein</fullName>
    </submittedName>
</protein>
<gene>
    <name evidence="2" type="ORF">SKAU_G00348140</name>
</gene>
<proteinExistence type="predicted"/>
<sequence>MRGLRGHYLSTSRRSAGRTLTGLGRGGLVNSGSREALDRGPRAREVAGVRVRLSALHYRAEMREKADVANRETERLRRRRGKGVIRENAARQGDLGEVVK</sequence>